<evidence type="ECO:0000256" key="1">
    <source>
        <dbReference type="SAM" id="MobiDB-lite"/>
    </source>
</evidence>
<dbReference type="AlphaFoldDB" id="A0A6N7Q139"/>
<organism evidence="2 3">
    <name type="scientific">Polyangium spumosum</name>
    <dbReference type="NCBI Taxonomy" id="889282"/>
    <lineage>
        <taxon>Bacteria</taxon>
        <taxon>Pseudomonadati</taxon>
        <taxon>Myxococcota</taxon>
        <taxon>Polyangia</taxon>
        <taxon>Polyangiales</taxon>
        <taxon>Polyangiaceae</taxon>
        <taxon>Polyangium</taxon>
    </lineage>
</organism>
<evidence type="ECO:0000313" key="2">
    <source>
        <dbReference type="EMBL" id="MRG96305.1"/>
    </source>
</evidence>
<accession>A0A6N7Q139</accession>
<gene>
    <name evidence="2" type="ORF">GF068_30940</name>
</gene>
<sequence length="79" mass="8730">MVDRRMQGPTELTTDELATLIPKPHDPSLQLSVQRMLQKIGITWPGSPELPPEPPPREPRINPFTGKPMPPAGRQSGRG</sequence>
<dbReference type="EMBL" id="WJIE01000011">
    <property type="protein sequence ID" value="MRG96305.1"/>
    <property type="molecule type" value="Genomic_DNA"/>
</dbReference>
<dbReference type="RefSeq" id="WP_153823116.1">
    <property type="nucleotide sequence ID" value="NZ_WJIE01000011.1"/>
</dbReference>
<comment type="caution">
    <text evidence="2">The sequence shown here is derived from an EMBL/GenBank/DDBJ whole genome shotgun (WGS) entry which is preliminary data.</text>
</comment>
<proteinExistence type="predicted"/>
<name>A0A6N7Q139_9BACT</name>
<keyword evidence="3" id="KW-1185">Reference proteome</keyword>
<evidence type="ECO:0000313" key="3">
    <source>
        <dbReference type="Proteomes" id="UP000440224"/>
    </source>
</evidence>
<reference evidence="2 3" key="1">
    <citation type="submission" date="2019-10" db="EMBL/GenBank/DDBJ databases">
        <title>A soil myxobacterium in the family Polyangiaceae.</title>
        <authorList>
            <person name="Li Y."/>
            <person name="Wang J."/>
        </authorList>
    </citation>
    <scope>NUCLEOTIDE SEQUENCE [LARGE SCALE GENOMIC DNA]</scope>
    <source>
        <strain evidence="2 3">DSM 14734</strain>
    </source>
</reference>
<protein>
    <submittedName>
        <fullName evidence="2">Uncharacterized protein</fullName>
    </submittedName>
</protein>
<dbReference type="Proteomes" id="UP000440224">
    <property type="component" value="Unassembled WGS sequence"/>
</dbReference>
<feature type="region of interest" description="Disordered" evidence="1">
    <location>
        <begin position="43"/>
        <end position="79"/>
    </location>
</feature>